<dbReference type="PROSITE" id="PS50836">
    <property type="entry name" value="DOMON"/>
    <property type="match status" value="1"/>
</dbReference>
<keyword evidence="2" id="KW-0813">Transport</keyword>
<accession>A0A835R4H2</accession>
<dbReference type="CDD" id="cd08760">
    <property type="entry name" value="Cyt_b561_FRRS1_like"/>
    <property type="match status" value="1"/>
</dbReference>
<dbReference type="PANTHER" id="PTHR23130">
    <property type="entry name" value="CYTOCHROME B561 AND DOMON DOMAIN-CONTAINING PROTEIN"/>
    <property type="match status" value="1"/>
</dbReference>
<proteinExistence type="predicted"/>
<evidence type="ECO:0000256" key="11">
    <source>
        <dbReference type="SAM" id="Phobius"/>
    </source>
</evidence>
<dbReference type="Proteomes" id="UP000636800">
    <property type="component" value="Unassembled WGS sequence"/>
</dbReference>
<dbReference type="AlphaFoldDB" id="A0A835R4H2"/>
<evidence type="ECO:0000256" key="7">
    <source>
        <dbReference type="ARBA" id="ARBA00022989"/>
    </source>
</evidence>
<evidence type="ECO:0000256" key="6">
    <source>
        <dbReference type="ARBA" id="ARBA00022982"/>
    </source>
</evidence>
<evidence type="ECO:0000313" key="15">
    <source>
        <dbReference type="Proteomes" id="UP000636800"/>
    </source>
</evidence>
<dbReference type="InterPro" id="IPR006593">
    <property type="entry name" value="Cyt_b561/ferric_Rdtase_TM"/>
</dbReference>
<evidence type="ECO:0000256" key="10">
    <source>
        <dbReference type="SAM" id="MobiDB-lite"/>
    </source>
</evidence>
<feature type="domain" description="Cytochrome b561" evidence="13">
    <location>
        <begin position="241"/>
        <end position="436"/>
    </location>
</feature>
<dbReference type="GO" id="GO:0046872">
    <property type="term" value="F:metal ion binding"/>
    <property type="evidence" value="ECO:0007669"/>
    <property type="project" value="UniProtKB-KW"/>
</dbReference>
<dbReference type="PROSITE" id="PS50939">
    <property type="entry name" value="CYTOCHROME_B561"/>
    <property type="match status" value="1"/>
</dbReference>
<dbReference type="EMBL" id="JADCNL010000004">
    <property type="protein sequence ID" value="KAG0485496.1"/>
    <property type="molecule type" value="Genomic_DNA"/>
</dbReference>
<feature type="transmembrane region" description="Helical" evidence="11">
    <location>
        <begin position="380"/>
        <end position="400"/>
    </location>
</feature>
<dbReference type="Pfam" id="PF03188">
    <property type="entry name" value="Cytochrom_B561"/>
    <property type="match status" value="1"/>
</dbReference>
<protein>
    <recommendedName>
        <fullName evidence="16">Cytochrome b561 and DOMON domain-containing protein</fullName>
    </recommendedName>
</protein>
<evidence type="ECO:0000256" key="1">
    <source>
        <dbReference type="ARBA" id="ARBA00004141"/>
    </source>
</evidence>
<dbReference type="FunFam" id="1.20.120.1770:FF:000007">
    <property type="entry name" value="Cytochrome b561 and DOMON domain-containing protein"/>
    <property type="match status" value="1"/>
</dbReference>
<evidence type="ECO:0000256" key="9">
    <source>
        <dbReference type="ARBA" id="ARBA00053871"/>
    </source>
</evidence>
<reference evidence="14 15" key="1">
    <citation type="journal article" date="2020" name="Nat. Food">
        <title>A phased Vanilla planifolia genome enables genetic improvement of flavour and production.</title>
        <authorList>
            <person name="Hasing T."/>
            <person name="Tang H."/>
            <person name="Brym M."/>
            <person name="Khazi F."/>
            <person name="Huang T."/>
            <person name="Chambers A.H."/>
        </authorList>
    </citation>
    <scope>NUCLEOTIDE SEQUENCE [LARGE SCALE GENOMIC DNA]</scope>
    <source>
        <tissue evidence="14">Leaf</tissue>
    </source>
</reference>
<evidence type="ECO:0000256" key="8">
    <source>
        <dbReference type="ARBA" id="ARBA00023136"/>
    </source>
</evidence>
<evidence type="ECO:0000313" key="14">
    <source>
        <dbReference type="EMBL" id="KAG0485496.1"/>
    </source>
</evidence>
<feature type="transmembrane region" description="Helical" evidence="11">
    <location>
        <begin position="412"/>
        <end position="432"/>
    </location>
</feature>
<evidence type="ECO:0000259" key="13">
    <source>
        <dbReference type="PROSITE" id="PS50939"/>
    </source>
</evidence>
<gene>
    <name evidence="14" type="ORF">HPP92_009575</name>
</gene>
<keyword evidence="15" id="KW-1185">Reference proteome</keyword>
<dbReference type="InterPro" id="IPR045265">
    <property type="entry name" value="AIR12_DOMON"/>
</dbReference>
<evidence type="ECO:0000256" key="4">
    <source>
        <dbReference type="ARBA" id="ARBA00022723"/>
    </source>
</evidence>
<keyword evidence="8 11" id="KW-0472">Membrane</keyword>
<evidence type="ECO:0000256" key="2">
    <source>
        <dbReference type="ARBA" id="ARBA00022448"/>
    </source>
</evidence>
<comment type="function">
    <text evidence="9">May act as a catecholamine-responsive trans-membrane electron transporter.</text>
</comment>
<feature type="transmembrane region" description="Helical" evidence="11">
    <location>
        <begin position="351"/>
        <end position="368"/>
    </location>
</feature>
<name>A0A835R4H2_VANPL</name>
<evidence type="ECO:0008006" key="16">
    <source>
        <dbReference type="Google" id="ProtNLM"/>
    </source>
</evidence>
<keyword evidence="7 11" id="KW-1133">Transmembrane helix</keyword>
<feature type="compositionally biased region" description="Basic and acidic residues" evidence="10">
    <location>
        <begin position="1"/>
        <end position="18"/>
    </location>
</feature>
<feature type="transmembrane region" description="Helical" evidence="11">
    <location>
        <begin position="280"/>
        <end position="298"/>
    </location>
</feature>
<keyword evidence="5" id="KW-0732">Signal</keyword>
<dbReference type="CDD" id="cd09629">
    <property type="entry name" value="DOMON_CIL1_like"/>
    <property type="match status" value="1"/>
</dbReference>
<dbReference type="Pfam" id="PF04526">
    <property type="entry name" value="DUF568"/>
    <property type="match status" value="1"/>
</dbReference>
<evidence type="ECO:0000256" key="5">
    <source>
        <dbReference type="ARBA" id="ARBA00022729"/>
    </source>
</evidence>
<dbReference type="SMART" id="SM00665">
    <property type="entry name" value="B561"/>
    <property type="match status" value="1"/>
</dbReference>
<comment type="caution">
    <text evidence="14">The sequence shown here is derived from an EMBL/GenBank/DDBJ whole genome shotgun (WGS) entry which is preliminary data.</text>
</comment>
<dbReference type="Gene3D" id="1.20.120.1770">
    <property type="match status" value="1"/>
</dbReference>
<keyword evidence="4" id="KW-0479">Metal-binding</keyword>
<dbReference type="OrthoDB" id="5402974at2759"/>
<keyword evidence="6" id="KW-0249">Electron transport</keyword>
<feature type="region of interest" description="Disordered" evidence="10">
    <location>
        <begin position="1"/>
        <end position="35"/>
    </location>
</feature>
<evidence type="ECO:0000259" key="12">
    <source>
        <dbReference type="PROSITE" id="PS50836"/>
    </source>
</evidence>
<comment type="subcellular location">
    <subcellularLocation>
        <location evidence="1">Membrane</location>
        <topology evidence="1">Multi-pass membrane protein</topology>
    </subcellularLocation>
</comment>
<feature type="domain" description="DOMON" evidence="12">
    <location>
        <begin position="121"/>
        <end position="234"/>
    </location>
</feature>
<sequence>MGKQSERGRQEGKRRSLTADESTTPNLLRPSSPPLKNHHLQPSFLLVSQEAPSFVHKRSPFLRSRSQTLIFFLPGMANPTPPTVLLLLLSFSCISTAQQSCSGDSFSQNRFFSLCNTLPQLSANLHWTYHPSNATVDVAYRAAQASNGWIAWALNPSGTGMDGAQTIFAFHDSNNVMTTVTYPITFSNTTVKNSSLSFKVYTMDAEFSSNSMTIYATIELPGNKTRVNHVWQASTSFSNGMPNGHATTGPNVQSTATLDLLSGESSSAGNSRLHRKNRHGVLNAVSWGVLMPIGAIIARYMRVFKSADPAWFYLHVACQCSAYVVGVAGWGTGLKLGSDSKGVTYHSHRNIGITLFTLATLQVFALLLRPQKDHKFRFYWNIYHHIIGYTVIVLSVVNIFKGFDILDPDNKWKHAYIGIIATLGALPCYLRLSLGA</sequence>
<dbReference type="GO" id="GO:0016020">
    <property type="term" value="C:membrane"/>
    <property type="evidence" value="ECO:0007669"/>
    <property type="project" value="UniProtKB-SubCell"/>
</dbReference>
<evidence type="ECO:0000256" key="3">
    <source>
        <dbReference type="ARBA" id="ARBA00022692"/>
    </source>
</evidence>
<keyword evidence="3 11" id="KW-0812">Transmembrane</keyword>
<dbReference type="PANTHER" id="PTHR23130:SF167">
    <property type="entry name" value="CYTOCHROME B561 AND DOMON DOMAIN-CONTAINING PROTEIN"/>
    <property type="match status" value="1"/>
</dbReference>
<organism evidence="14 15">
    <name type="scientific">Vanilla planifolia</name>
    <name type="common">Vanilla</name>
    <dbReference type="NCBI Taxonomy" id="51239"/>
    <lineage>
        <taxon>Eukaryota</taxon>
        <taxon>Viridiplantae</taxon>
        <taxon>Streptophyta</taxon>
        <taxon>Embryophyta</taxon>
        <taxon>Tracheophyta</taxon>
        <taxon>Spermatophyta</taxon>
        <taxon>Magnoliopsida</taxon>
        <taxon>Liliopsida</taxon>
        <taxon>Asparagales</taxon>
        <taxon>Orchidaceae</taxon>
        <taxon>Vanilloideae</taxon>
        <taxon>Vanilleae</taxon>
        <taxon>Vanilla</taxon>
    </lineage>
</organism>
<dbReference type="InterPro" id="IPR005018">
    <property type="entry name" value="DOMON_domain"/>
</dbReference>